<feature type="region of interest" description="Disordered" evidence="2">
    <location>
        <begin position="306"/>
        <end position="472"/>
    </location>
</feature>
<comment type="caution">
    <text evidence="3">The sequence shown here is derived from an EMBL/GenBank/DDBJ whole genome shotgun (WGS) entry which is preliminary data.</text>
</comment>
<sequence length="472" mass="51152">FLDQASQTQTTIKAASNKLTREVQNHLMSLKLLNQSLERFTNQVAGWKEVIDETEEKMTSLTEDQYDVKATAQQINTTVALSTMWIDALQKKADDETAVLQQFTSDWQNYSRVLSTIKSNISSTSQKMRFLQNSIIIDQQRMAMSSEVIYDLTQQVMNLQMQLDNVTSLMDENEENMHDLHYHSRYYENRTGERFSALDGRLNSIEMEIDTIASSINATVSHVQSMYKYINVESSSCKSRLGRHTEDLQNMNTTVFLLLNLASTLKQQNMLLNNRLDIDVRNLSMVMEEMKLVDVFHTNLINNFTILKGAPGPPGPKGNRGESGPKGPMGLTGSKGDRGPLGSRGTSGVKGSLGPKGAPGEPGPIGSRGPPGMNGARGPIGLPGPKGERGQKGDMGSSGPDGLPGPEGPPGIKGQVGLPGITGHTGPRGKPGPAGPPGPPGKPGPPGLPYIHDRTNRPQQQTVTPASGAKRQ</sequence>
<dbReference type="PANTHER" id="PTHR39082">
    <property type="entry name" value="PHOSPHOLIPASE C-BETA-2-RELATED"/>
    <property type="match status" value="1"/>
</dbReference>
<name>A0ABV0VSI5_9TELE</name>
<feature type="coiled-coil region" evidence="1">
    <location>
        <begin position="37"/>
        <end position="106"/>
    </location>
</feature>
<proteinExistence type="predicted"/>
<gene>
    <name evidence="3" type="ORF">XENORESO_008829</name>
</gene>
<evidence type="ECO:0000313" key="4">
    <source>
        <dbReference type="Proteomes" id="UP001444071"/>
    </source>
</evidence>
<protein>
    <recommendedName>
        <fullName evidence="5">Scavenger receptor class A member 3</fullName>
    </recommendedName>
</protein>
<dbReference type="SUPFAM" id="SSF57997">
    <property type="entry name" value="Tropomyosin"/>
    <property type="match status" value="1"/>
</dbReference>
<evidence type="ECO:0000256" key="1">
    <source>
        <dbReference type="SAM" id="Coils"/>
    </source>
</evidence>
<reference evidence="3 4" key="1">
    <citation type="submission" date="2021-06" db="EMBL/GenBank/DDBJ databases">
        <authorList>
            <person name="Palmer J.M."/>
        </authorList>
    </citation>
    <scope>NUCLEOTIDE SEQUENCE [LARGE SCALE GENOMIC DNA]</scope>
    <source>
        <strain evidence="3 4">XR_2019</strain>
        <tissue evidence="3">Muscle</tissue>
    </source>
</reference>
<dbReference type="InterPro" id="IPR008160">
    <property type="entry name" value="Collagen"/>
</dbReference>
<dbReference type="InterPro" id="IPR052376">
    <property type="entry name" value="Oxidative_Scav/Glycosyltrans"/>
</dbReference>
<feature type="non-terminal residue" evidence="3">
    <location>
        <position position="1"/>
    </location>
</feature>
<dbReference type="Proteomes" id="UP001444071">
    <property type="component" value="Unassembled WGS sequence"/>
</dbReference>
<keyword evidence="1" id="KW-0175">Coiled coil</keyword>
<dbReference type="EMBL" id="JAHRIM010002787">
    <property type="protein sequence ID" value="MEQ2259243.1"/>
    <property type="molecule type" value="Genomic_DNA"/>
</dbReference>
<accession>A0ABV0VSI5</accession>
<evidence type="ECO:0008006" key="5">
    <source>
        <dbReference type="Google" id="ProtNLM"/>
    </source>
</evidence>
<dbReference type="PANTHER" id="PTHR39082:SF1">
    <property type="entry name" value="SCAVENGER RECEPTOR CLASS A MEMBER 3"/>
    <property type="match status" value="1"/>
</dbReference>
<keyword evidence="4" id="KW-1185">Reference proteome</keyword>
<evidence type="ECO:0000256" key="2">
    <source>
        <dbReference type="SAM" id="MobiDB-lite"/>
    </source>
</evidence>
<organism evidence="3 4">
    <name type="scientific">Xenotaenia resolanae</name>
    <dbReference type="NCBI Taxonomy" id="208358"/>
    <lineage>
        <taxon>Eukaryota</taxon>
        <taxon>Metazoa</taxon>
        <taxon>Chordata</taxon>
        <taxon>Craniata</taxon>
        <taxon>Vertebrata</taxon>
        <taxon>Euteleostomi</taxon>
        <taxon>Actinopterygii</taxon>
        <taxon>Neopterygii</taxon>
        <taxon>Teleostei</taxon>
        <taxon>Neoteleostei</taxon>
        <taxon>Acanthomorphata</taxon>
        <taxon>Ovalentaria</taxon>
        <taxon>Atherinomorphae</taxon>
        <taxon>Cyprinodontiformes</taxon>
        <taxon>Goodeidae</taxon>
        <taxon>Xenotaenia</taxon>
    </lineage>
</organism>
<feature type="compositionally biased region" description="Pro residues" evidence="2">
    <location>
        <begin position="433"/>
        <end position="448"/>
    </location>
</feature>
<dbReference type="Pfam" id="PF01391">
    <property type="entry name" value="Collagen"/>
    <property type="match status" value="2"/>
</dbReference>
<evidence type="ECO:0000313" key="3">
    <source>
        <dbReference type="EMBL" id="MEQ2259243.1"/>
    </source>
</evidence>